<evidence type="ECO:0000313" key="1">
    <source>
        <dbReference type="EMBL" id="GAH11168.1"/>
    </source>
</evidence>
<proteinExistence type="predicted"/>
<gene>
    <name evidence="1" type="ORF">S01H4_57948</name>
</gene>
<feature type="non-terminal residue" evidence="1">
    <location>
        <position position="36"/>
    </location>
</feature>
<sequence length="36" mass="4383">MYRIDGNTLTEIIKQMRRLNKNFLNSRNMESLLKKI</sequence>
<dbReference type="AlphaFoldDB" id="X1ERA5"/>
<name>X1ERA5_9ZZZZ</name>
<comment type="caution">
    <text evidence="1">The sequence shown here is derived from an EMBL/GenBank/DDBJ whole genome shotgun (WGS) entry which is preliminary data.</text>
</comment>
<reference evidence="1" key="1">
    <citation type="journal article" date="2014" name="Front. Microbiol.">
        <title>High frequency of phylogenetically diverse reductive dehalogenase-homologous genes in deep subseafloor sedimentary metagenomes.</title>
        <authorList>
            <person name="Kawai M."/>
            <person name="Futagami T."/>
            <person name="Toyoda A."/>
            <person name="Takaki Y."/>
            <person name="Nishi S."/>
            <person name="Hori S."/>
            <person name="Arai W."/>
            <person name="Tsubouchi T."/>
            <person name="Morono Y."/>
            <person name="Uchiyama I."/>
            <person name="Ito T."/>
            <person name="Fujiyama A."/>
            <person name="Inagaki F."/>
            <person name="Takami H."/>
        </authorList>
    </citation>
    <scope>NUCLEOTIDE SEQUENCE</scope>
    <source>
        <strain evidence="1">Expedition CK06-06</strain>
    </source>
</reference>
<accession>X1ERA5</accession>
<organism evidence="1">
    <name type="scientific">marine sediment metagenome</name>
    <dbReference type="NCBI Taxonomy" id="412755"/>
    <lineage>
        <taxon>unclassified sequences</taxon>
        <taxon>metagenomes</taxon>
        <taxon>ecological metagenomes</taxon>
    </lineage>
</organism>
<dbReference type="EMBL" id="BART01033796">
    <property type="protein sequence ID" value="GAH11168.1"/>
    <property type="molecule type" value="Genomic_DNA"/>
</dbReference>
<protein>
    <submittedName>
        <fullName evidence="1">Uncharacterized protein</fullName>
    </submittedName>
</protein>